<gene>
    <name evidence="2" type="ORF">SD70_01955</name>
</gene>
<sequence>MVWIQLLCFSVTAALIYLRMPRGSPMRWTVLLVLTVCGGDIEAIIKSNVLSDPEVVLGPQVRLFLDVLAQFLAENLQIAPPYLLIMFALDYYGWLHPRRKLQTAVLLALPAAATFLLTPLGSHYRLNFLWIALWAIPYFLFTCVLLLLAATHERDPLQRKDRWITFFIFAPPLVAGAIFGYGAKALLPNPERFEPIMFLVSIVAILTFIGNALRIGALGMKIVIETRRLDRTIRIMRRERRC</sequence>
<evidence type="ECO:0000313" key="3">
    <source>
        <dbReference type="Proteomes" id="UP000031967"/>
    </source>
</evidence>
<feature type="transmembrane region" description="Helical" evidence="1">
    <location>
        <begin position="67"/>
        <end position="89"/>
    </location>
</feature>
<name>A0ABR5ANB2_9BACL</name>
<evidence type="ECO:0000256" key="1">
    <source>
        <dbReference type="SAM" id="Phobius"/>
    </source>
</evidence>
<proteinExistence type="predicted"/>
<accession>A0ABR5ANB2</accession>
<reference evidence="2 3" key="1">
    <citation type="submission" date="2014-12" db="EMBL/GenBank/DDBJ databases">
        <title>Draft genome sequence of Paenibacillus kamchatkensis strain B-2647.</title>
        <authorList>
            <person name="Karlyshev A.V."/>
            <person name="Kudryashova E.B."/>
        </authorList>
    </citation>
    <scope>NUCLEOTIDE SEQUENCE [LARGE SCALE GENOMIC DNA]</scope>
    <source>
        <strain evidence="2 3">VKM B-2647</strain>
    </source>
</reference>
<feature type="transmembrane region" description="Helical" evidence="1">
    <location>
        <begin position="163"/>
        <end position="183"/>
    </location>
</feature>
<dbReference type="EMBL" id="JXAK01000002">
    <property type="protein sequence ID" value="KIL42303.1"/>
    <property type="molecule type" value="Genomic_DNA"/>
</dbReference>
<keyword evidence="3" id="KW-1185">Reference proteome</keyword>
<comment type="caution">
    <text evidence="2">The sequence shown here is derived from an EMBL/GenBank/DDBJ whole genome shotgun (WGS) entry which is preliminary data.</text>
</comment>
<feature type="transmembrane region" description="Helical" evidence="1">
    <location>
        <begin position="128"/>
        <end position="151"/>
    </location>
</feature>
<keyword evidence="1" id="KW-1133">Transmembrane helix</keyword>
<feature type="transmembrane region" description="Helical" evidence="1">
    <location>
        <begin position="195"/>
        <end position="224"/>
    </location>
</feature>
<evidence type="ECO:0000313" key="2">
    <source>
        <dbReference type="EMBL" id="KIL42303.1"/>
    </source>
</evidence>
<feature type="transmembrane region" description="Helical" evidence="1">
    <location>
        <begin position="101"/>
        <end position="122"/>
    </location>
</feature>
<keyword evidence="1" id="KW-0472">Membrane</keyword>
<protein>
    <submittedName>
        <fullName evidence="2">Uncharacterized protein</fullName>
    </submittedName>
</protein>
<organism evidence="2 3">
    <name type="scientific">Gordoniibacillus kamchatkensis</name>
    <dbReference type="NCBI Taxonomy" id="1590651"/>
    <lineage>
        <taxon>Bacteria</taxon>
        <taxon>Bacillati</taxon>
        <taxon>Bacillota</taxon>
        <taxon>Bacilli</taxon>
        <taxon>Bacillales</taxon>
        <taxon>Paenibacillaceae</taxon>
        <taxon>Gordoniibacillus</taxon>
    </lineage>
</organism>
<keyword evidence="1" id="KW-0812">Transmembrane</keyword>
<dbReference type="Proteomes" id="UP000031967">
    <property type="component" value="Unassembled WGS sequence"/>
</dbReference>